<dbReference type="EMBL" id="JALLBG020000190">
    <property type="protein sequence ID" value="KAL3760214.1"/>
    <property type="molecule type" value="Genomic_DNA"/>
</dbReference>
<gene>
    <name evidence="2" type="ORF">ACHAWU_001724</name>
</gene>
<feature type="region of interest" description="Disordered" evidence="1">
    <location>
        <begin position="149"/>
        <end position="196"/>
    </location>
</feature>
<organism evidence="2 3">
    <name type="scientific">Discostella pseudostelligera</name>
    <dbReference type="NCBI Taxonomy" id="259834"/>
    <lineage>
        <taxon>Eukaryota</taxon>
        <taxon>Sar</taxon>
        <taxon>Stramenopiles</taxon>
        <taxon>Ochrophyta</taxon>
        <taxon>Bacillariophyta</taxon>
        <taxon>Coscinodiscophyceae</taxon>
        <taxon>Thalassiosirophycidae</taxon>
        <taxon>Stephanodiscales</taxon>
        <taxon>Stephanodiscaceae</taxon>
        <taxon>Discostella</taxon>
    </lineage>
</organism>
<name>A0ABD3MC49_9STRA</name>
<feature type="compositionally biased region" description="Acidic residues" evidence="1">
    <location>
        <begin position="168"/>
        <end position="186"/>
    </location>
</feature>
<keyword evidence="3" id="KW-1185">Reference proteome</keyword>
<dbReference type="AlphaFoldDB" id="A0ABD3MC49"/>
<evidence type="ECO:0000313" key="2">
    <source>
        <dbReference type="EMBL" id="KAL3760214.1"/>
    </source>
</evidence>
<reference evidence="2 3" key="1">
    <citation type="submission" date="2024-10" db="EMBL/GenBank/DDBJ databases">
        <title>Updated reference genomes for cyclostephanoid diatoms.</title>
        <authorList>
            <person name="Roberts W.R."/>
            <person name="Alverson A.J."/>
        </authorList>
    </citation>
    <scope>NUCLEOTIDE SEQUENCE [LARGE SCALE GENOMIC DNA]</scope>
    <source>
        <strain evidence="2 3">AJA232-27</strain>
    </source>
</reference>
<evidence type="ECO:0000313" key="3">
    <source>
        <dbReference type="Proteomes" id="UP001530293"/>
    </source>
</evidence>
<comment type="caution">
    <text evidence="2">The sequence shown here is derived from an EMBL/GenBank/DDBJ whole genome shotgun (WGS) entry which is preliminary data.</text>
</comment>
<dbReference type="Proteomes" id="UP001530293">
    <property type="component" value="Unassembled WGS sequence"/>
</dbReference>
<sequence>MKTIHRPIVKQQQSVPLARPCNVYNIFFILERARIIQQFCSGKDAPAIQLSPSSINFFGYELLSLPDLPPRYCDLILPPDWFVPGKNAKRKHVATNGLRNFTSLAQTVASNWRTIDEVTLSYCKSVAQLIKERHAELLSQSCGGLQQKIQPNQEEKTTKAPSPTGVVNEEEVANEDDDEEENEEENEERRPDRTPQFSDVLMLMPNMPAANTPSSSAPTLFHKNAVHQDYWNGTTHDSDVSLGEQLSEQSAHDDGIVQHENCHDLLLHQSLSDPLPLEQFTHVHDWWVKFGDDDNFEDFFAVDN</sequence>
<proteinExistence type="predicted"/>
<accession>A0ABD3MC49</accession>
<protein>
    <recommendedName>
        <fullName evidence="4">HMG box domain-containing protein</fullName>
    </recommendedName>
</protein>
<evidence type="ECO:0000256" key="1">
    <source>
        <dbReference type="SAM" id="MobiDB-lite"/>
    </source>
</evidence>
<evidence type="ECO:0008006" key="4">
    <source>
        <dbReference type="Google" id="ProtNLM"/>
    </source>
</evidence>